<dbReference type="InterPro" id="IPR020846">
    <property type="entry name" value="MFS_dom"/>
</dbReference>
<reference evidence="10" key="1">
    <citation type="submission" date="2021-03" db="EMBL/GenBank/DDBJ databases">
        <authorList>
            <person name="Tagirdzhanova G."/>
        </authorList>
    </citation>
    <scope>NUCLEOTIDE SEQUENCE</scope>
</reference>
<dbReference type="AlphaFoldDB" id="A0A8H3EV87"/>
<feature type="transmembrane region" description="Helical" evidence="8">
    <location>
        <begin position="183"/>
        <end position="205"/>
    </location>
</feature>
<keyword evidence="11" id="KW-1185">Reference proteome</keyword>
<evidence type="ECO:0000259" key="9">
    <source>
        <dbReference type="PROSITE" id="PS50850"/>
    </source>
</evidence>
<dbReference type="GO" id="GO:0022857">
    <property type="term" value="F:transmembrane transporter activity"/>
    <property type="evidence" value="ECO:0007669"/>
    <property type="project" value="InterPro"/>
</dbReference>
<feature type="transmembrane region" description="Helical" evidence="8">
    <location>
        <begin position="156"/>
        <end position="177"/>
    </location>
</feature>
<accession>A0A8H3EV87</accession>
<dbReference type="PROSITE" id="PS50850">
    <property type="entry name" value="MFS"/>
    <property type="match status" value="1"/>
</dbReference>
<evidence type="ECO:0000313" key="10">
    <source>
        <dbReference type="EMBL" id="CAF9912029.1"/>
    </source>
</evidence>
<dbReference type="Pfam" id="PF07690">
    <property type="entry name" value="MFS_1"/>
    <property type="match status" value="1"/>
</dbReference>
<evidence type="ECO:0000313" key="11">
    <source>
        <dbReference type="Proteomes" id="UP000664169"/>
    </source>
</evidence>
<feature type="transmembrane region" description="Helical" evidence="8">
    <location>
        <begin position="483"/>
        <end position="505"/>
    </location>
</feature>
<evidence type="ECO:0000256" key="8">
    <source>
        <dbReference type="SAM" id="Phobius"/>
    </source>
</evidence>
<evidence type="ECO:0000256" key="7">
    <source>
        <dbReference type="ARBA" id="ARBA00038459"/>
    </source>
</evidence>
<dbReference type="InterPro" id="IPR036259">
    <property type="entry name" value="MFS_trans_sf"/>
</dbReference>
<feature type="transmembrane region" description="Helical" evidence="8">
    <location>
        <begin position="390"/>
        <end position="411"/>
    </location>
</feature>
<feature type="domain" description="Major facilitator superfamily (MFS) profile" evidence="9">
    <location>
        <begin position="29"/>
        <end position="510"/>
    </location>
</feature>
<dbReference type="OrthoDB" id="6770063at2759"/>
<gene>
    <name evidence="10" type="ORF">GOMPHAMPRED_007528</name>
</gene>
<evidence type="ECO:0000256" key="3">
    <source>
        <dbReference type="ARBA" id="ARBA00022475"/>
    </source>
</evidence>
<dbReference type="InterPro" id="IPR011701">
    <property type="entry name" value="MFS"/>
</dbReference>
<dbReference type="PANTHER" id="PTHR23502:SF186">
    <property type="entry name" value="MAJOR FACILITATOR SUPERFAMILY (MFS) PROFILE DOMAIN-CONTAINING PROTEIN"/>
    <property type="match status" value="1"/>
</dbReference>
<evidence type="ECO:0000256" key="4">
    <source>
        <dbReference type="ARBA" id="ARBA00022692"/>
    </source>
</evidence>
<feature type="transmembrane region" description="Helical" evidence="8">
    <location>
        <begin position="27"/>
        <end position="50"/>
    </location>
</feature>
<keyword evidence="3" id="KW-1003">Cell membrane</keyword>
<dbReference type="Proteomes" id="UP000664169">
    <property type="component" value="Unassembled WGS sequence"/>
</dbReference>
<protein>
    <recommendedName>
        <fullName evidence="9">Major facilitator superfamily (MFS) profile domain-containing protein</fullName>
    </recommendedName>
</protein>
<dbReference type="GO" id="GO:0005886">
    <property type="term" value="C:plasma membrane"/>
    <property type="evidence" value="ECO:0007669"/>
    <property type="project" value="UniProtKB-SubCell"/>
</dbReference>
<comment type="subcellular location">
    <subcellularLocation>
        <location evidence="1">Cell membrane</location>
        <topology evidence="1">Multi-pass membrane protein</topology>
    </subcellularLocation>
</comment>
<feature type="transmembrane region" description="Helical" evidence="8">
    <location>
        <begin position="70"/>
        <end position="87"/>
    </location>
</feature>
<proteinExistence type="inferred from homology"/>
<keyword evidence="4 8" id="KW-0812">Transmembrane</keyword>
<comment type="similarity">
    <text evidence="7">Belongs to the major facilitator superfamily. DHA1 family. Polyamines/proton antiporter (TC 2.A.1.2.16) subfamily.</text>
</comment>
<keyword evidence="6 8" id="KW-0472">Membrane</keyword>
<feature type="transmembrane region" description="Helical" evidence="8">
    <location>
        <begin position="254"/>
        <end position="277"/>
    </location>
</feature>
<feature type="transmembrane region" description="Helical" evidence="8">
    <location>
        <begin position="417"/>
        <end position="438"/>
    </location>
</feature>
<evidence type="ECO:0000256" key="2">
    <source>
        <dbReference type="ARBA" id="ARBA00022448"/>
    </source>
</evidence>
<evidence type="ECO:0000256" key="1">
    <source>
        <dbReference type="ARBA" id="ARBA00004651"/>
    </source>
</evidence>
<evidence type="ECO:0000256" key="6">
    <source>
        <dbReference type="ARBA" id="ARBA00023136"/>
    </source>
</evidence>
<comment type="caution">
    <text evidence="10">The sequence shown here is derived from an EMBL/GenBank/DDBJ whole genome shotgun (WGS) entry which is preliminary data.</text>
</comment>
<name>A0A8H3EV87_9LECA</name>
<evidence type="ECO:0000256" key="5">
    <source>
        <dbReference type="ARBA" id="ARBA00022989"/>
    </source>
</evidence>
<keyword evidence="2" id="KW-0813">Transport</keyword>
<dbReference type="SUPFAM" id="SSF103473">
    <property type="entry name" value="MFS general substrate transporter"/>
    <property type="match status" value="1"/>
</dbReference>
<feature type="transmembrane region" description="Helical" evidence="8">
    <location>
        <begin position="99"/>
        <end position="123"/>
    </location>
</feature>
<sequence length="516" mass="56431">MLFSKESKGQAPANVVMPRDWTPRQKWLNVILISFQAAFTPITSTMLAAGTPNIAADFHLTDTFSPRLPVALYVLALGIGPLFLGPLSEMYGRRRIYVVNFSLFALCNLICGFAPNIAVLAAFRFCAGLAGSASTTLSGATVGDMFVPAERARAQAIYGAAPLLGPVIGGILGGYIINGLGSWRWTMWIMTIAPGLSVLTCIFFLRETYTPFLMRKYGIFDPHAKLAGTQPKPRFANTLLRPLRFLVMSPTCTIMAIYVGFGYGIFYFHIVTVPLVFGSTPQGGLFSYEWNSANTGLAYLGLGIGSITGVILAATLMNRCYKFVVSKMQKKSYTDVLESRIHRLETLLLAKPWEQYDCEYCSCDCGVHDECCEMEHAGDVEEEDCPEARLPFMGIALVLTPIGLTIFAWTVSPNIHWIIPLIGAGIFGGGIMMAYVSIQNYLVDSFGDYAASALAATALLRSPLACGLSLISFQAYETLHYNWGTMLLAFVLIAMIPGPILMFFYGKQLRGMGRMS</sequence>
<dbReference type="EMBL" id="CAJPDQ010000007">
    <property type="protein sequence ID" value="CAF9912029.1"/>
    <property type="molecule type" value="Genomic_DNA"/>
</dbReference>
<keyword evidence="5 8" id="KW-1133">Transmembrane helix</keyword>
<feature type="transmembrane region" description="Helical" evidence="8">
    <location>
        <begin position="129"/>
        <end position="149"/>
    </location>
</feature>
<dbReference type="Gene3D" id="1.20.1720.10">
    <property type="entry name" value="Multidrug resistance protein D"/>
    <property type="match status" value="1"/>
</dbReference>
<feature type="transmembrane region" description="Helical" evidence="8">
    <location>
        <begin position="297"/>
        <end position="321"/>
    </location>
</feature>
<feature type="transmembrane region" description="Helical" evidence="8">
    <location>
        <begin position="450"/>
        <end position="471"/>
    </location>
</feature>
<dbReference type="PANTHER" id="PTHR23502">
    <property type="entry name" value="MAJOR FACILITATOR SUPERFAMILY"/>
    <property type="match status" value="1"/>
</dbReference>
<organism evidence="10 11">
    <name type="scientific">Gomphillus americanus</name>
    <dbReference type="NCBI Taxonomy" id="1940652"/>
    <lineage>
        <taxon>Eukaryota</taxon>
        <taxon>Fungi</taxon>
        <taxon>Dikarya</taxon>
        <taxon>Ascomycota</taxon>
        <taxon>Pezizomycotina</taxon>
        <taxon>Lecanoromycetes</taxon>
        <taxon>OSLEUM clade</taxon>
        <taxon>Ostropomycetidae</taxon>
        <taxon>Ostropales</taxon>
        <taxon>Graphidaceae</taxon>
        <taxon>Gomphilloideae</taxon>
        <taxon>Gomphillus</taxon>
    </lineage>
</organism>